<dbReference type="GO" id="GO:0003676">
    <property type="term" value="F:nucleic acid binding"/>
    <property type="evidence" value="ECO:0007669"/>
    <property type="project" value="InterPro"/>
</dbReference>
<dbReference type="Gene3D" id="3.30.420.10">
    <property type="entry name" value="Ribonuclease H-like superfamily/Ribonuclease H"/>
    <property type="match status" value="1"/>
</dbReference>
<feature type="non-terminal residue" evidence="1">
    <location>
        <position position="1"/>
    </location>
</feature>
<dbReference type="InterPro" id="IPR012337">
    <property type="entry name" value="RNaseH-like_sf"/>
</dbReference>
<name>X1ERH2_9ZZZZ</name>
<comment type="caution">
    <text evidence="1">The sequence shown here is derived from an EMBL/GenBank/DDBJ whole genome shotgun (WGS) entry which is preliminary data.</text>
</comment>
<sequence length="146" mass="16869">IDIDIYQTVKRRFRLPSNKMEYVAQYLGLAGKVKHPGMPLWIGCMNGDPDSWDIMKKYNIQDVILLEGIYRIVLPWIPNHPNHALYEDVAMPVCTKCGSENLVKRGYAHTRVQSYQRFKCKDCGGWSAGRKTVITKEKRENILRGL</sequence>
<dbReference type="InterPro" id="IPR036397">
    <property type="entry name" value="RNaseH_sf"/>
</dbReference>
<proteinExistence type="predicted"/>
<dbReference type="SUPFAM" id="SSF53098">
    <property type="entry name" value="Ribonuclease H-like"/>
    <property type="match status" value="1"/>
</dbReference>
<accession>X1ERH2</accession>
<protein>
    <submittedName>
        <fullName evidence="1">Uncharacterized protein</fullName>
    </submittedName>
</protein>
<reference evidence="1" key="1">
    <citation type="journal article" date="2014" name="Front. Microbiol.">
        <title>High frequency of phylogenetically diverse reductive dehalogenase-homologous genes in deep subseafloor sedimentary metagenomes.</title>
        <authorList>
            <person name="Kawai M."/>
            <person name="Futagami T."/>
            <person name="Toyoda A."/>
            <person name="Takaki Y."/>
            <person name="Nishi S."/>
            <person name="Hori S."/>
            <person name="Arai W."/>
            <person name="Tsubouchi T."/>
            <person name="Morono Y."/>
            <person name="Uchiyama I."/>
            <person name="Ito T."/>
            <person name="Fujiyama A."/>
            <person name="Inagaki F."/>
            <person name="Takami H."/>
        </authorList>
    </citation>
    <scope>NUCLEOTIDE SEQUENCE</scope>
    <source>
        <strain evidence="1">Expedition CK06-06</strain>
    </source>
</reference>
<dbReference type="EMBL" id="BART01032467">
    <property type="protein sequence ID" value="GAH11243.1"/>
    <property type="molecule type" value="Genomic_DNA"/>
</dbReference>
<dbReference type="AlphaFoldDB" id="X1ERH2"/>
<evidence type="ECO:0000313" key="1">
    <source>
        <dbReference type="EMBL" id="GAH11243.1"/>
    </source>
</evidence>
<organism evidence="1">
    <name type="scientific">marine sediment metagenome</name>
    <dbReference type="NCBI Taxonomy" id="412755"/>
    <lineage>
        <taxon>unclassified sequences</taxon>
        <taxon>metagenomes</taxon>
        <taxon>ecological metagenomes</taxon>
    </lineage>
</organism>
<gene>
    <name evidence="1" type="ORF">S01H4_56095</name>
</gene>